<gene>
    <name evidence="1" type="ORF">SRAS04492_LOCUS5762</name>
</gene>
<dbReference type="EMBL" id="HBIA01011371">
    <property type="protein sequence ID" value="CAE0233960.1"/>
    <property type="molecule type" value="Transcribed_RNA"/>
</dbReference>
<proteinExistence type="predicted"/>
<protein>
    <submittedName>
        <fullName evidence="1">Uncharacterized protein</fullName>
    </submittedName>
</protein>
<name>A0A7S3CPT2_9SPIT</name>
<sequence>MKYAIALLVASVSAQEATVTSYNDTDTFYTMEDYDYNYDPYAYNGTEGMGYYNNSMNFTMNDHMNGGAYGSMNSTDYNVTASGEGWWSEAFSNTINGTVIAQMRHQFNDYFNYGVEMYTAPENFDEPECSLASECDQSGYMTKCCSKTVMYDPRTETKDVTYRCINKGIVLGDIDMQLGDFTLQMRCLESSATKLVGGAVAFSAVLASLI</sequence>
<organism evidence="1">
    <name type="scientific">Strombidium rassoulzadegani</name>
    <dbReference type="NCBI Taxonomy" id="1082188"/>
    <lineage>
        <taxon>Eukaryota</taxon>
        <taxon>Sar</taxon>
        <taxon>Alveolata</taxon>
        <taxon>Ciliophora</taxon>
        <taxon>Intramacronucleata</taxon>
        <taxon>Spirotrichea</taxon>
        <taxon>Oligotrichia</taxon>
        <taxon>Strombidiidae</taxon>
        <taxon>Strombidium</taxon>
    </lineage>
</organism>
<accession>A0A7S3CPT2</accession>
<reference evidence="1" key="1">
    <citation type="submission" date="2021-01" db="EMBL/GenBank/DDBJ databases">
        <authorList>
            <person name="Corre E."/>
            <person name="Pelletier E."/>
            <person name="Niang G."/>
            <person name="Scheremetjew M."/>
            <person name="Finn R."/>
            <person name="Kale V."/>
            <person name="Holt S."/>
            <person name="Cochrane G."/>
            <person name="Meng A."/>
            <person name="Brown T."/>
            <person name="Cohen L."/>
        </authorList>
    </citation>
    <scope>NUCLEOTIDE SEQUENCE</scope>
    <source>
        <strain evidence="1">Ras09</strain>
    </source>
</reference>
<dbReference type="AlphaFoldDB" id="A0A7S3CPT2"/>
<evidence type="ECO:0000313" key="1">
    <source>
        <dbReference type="EMBL" id="CAE0233960.1"/>
    </source>
</evidence>